<evidence type="ECO:0008006" key="4">
    <source>
        <dbReference type="Google" id="ProtNLM"/>
    </source>
</evidence>
<gene>
    <name evidence="2" type="ORF">IT779_12330</name>
</gene>
<dbReference type="PROSITE" id="PS51257">
    <property type="entry name" value="PROKAR_LIPOPROTEIN"/>
    <property type="match status" value="1"/>
</dbReference>
<reference evidence="2" key="1">
    <citation type="submission" date="2020-11" db="EMBL/GenBank/DDBJ databases">
        <title>Nocardia NEAU-351.nov., a novel actinomycete isolated from the cow dung.</title>
        <authorList>
            <person name="Zhang X."/>
        </authorList>
    </citation>
    <scope>NUCLEOTIDE SEQUENCE</scope>
    <source>
        <strain evidence="2">NEAU-351</strain>
    </source>
</reference>
<evidence type="ECO:0000313" key="3">
    <source>
        <dbReference type="Proteomes" id="UP000655751"/>
    </source>
</evidence>
<dbReference type="RefSeq" id="WP_196149397.1">
    <property type="nucleotide sequence ID" value="NZ_JADMLG010000004.1"/>
</dbReference>
<protein>
    <recommendedName>
        <fullName evidence="4">DUF5666 domain-containing protein</fullName>
    </recommendedName>
</protein>
<dbReference type="Proteomes" id="UP000655751">
    <property type="component" value="Unassembled WGS sequence"/>
</dbReference>
<dbReference type="AlphaFoldDB" id="A0A931I9W8"/>
<feature type="chain" id="PRO_5037380733" description="DUF5666 domain-containing protein" evidence="1">
    <location>
        <begin position="22"/>
        <end position="113"/>
    </location>
</feature>
<evidence type="ECO:0000256" key="1">
    <source>
        <dbReference type="SAM" id="SignalP"/>
    </source>
</evidence>
<organism evidence="2 3">
    <name type="scientific">Nocardia bovistercoris</name>
    <dbReference type="NCBI Taxonomy" id="2785916"/>
    <lineage>
        <taxon>Bacteria</taxon>
        <taxon>Bacillati</taxon>
        <taxon>Actinomycetota</taxon>
        <taxon>Actinomycetes</taxon>
        <taxon>Mycobacteriales</taxon>
        <taxon>Nocardiaceae</taxon>
        <taxon>Nocardia</taxon>
    </lineage>
</organism>
<name>A0A931I9W8_9NOCA</name>
<dbReference type="EMBL" id="JADMLG010000004">
    <property type="protein sequence ID" value="MBH0777071.1"/>
    <property type="molecule type" value="Genomic_DNA"/>
</dbReference>
<keyword evidence="1" id="KW-0732">Signal</keyword>
<sequence>MRVLRSIALSLFALSALFGGAACTVDGPGSKADCHIDGCTITFQRGVDAKAGVLGIEAKLVAVNGNIVTLEVAGKQVSVPVGETQPADGMNVTVTEVTEDQVVVRIATGVTTN</sequence>
<keyword evidence="3" id="KW-1185">Reference proteome</keyword>
<feature type="signal peptide" evidence="1">
    <location>
        <begin position="1"/>
        <end position="21"/>
    </location>
</feature>
<proteinExistence type="predicted"/>
<comment type="caution">
    <text evidence="2">The sequence shown here is derived from an EMBL/GenBank/DDBJ whole genome shotgun (WGS) entry which is preliminary data.</text>
</comment>
<evidence type="ECO:0000313" key="2">
    <source>
        <dbReference type="EMBL" id="MBH0777071.1"/>
    </source>
</evidence>
<accession>A0A931I9W8</accession>